<dbReference type="Proteomes" id="UP000266861">
    <property type="component" value="Unassembled WGS sequence"/>
</dbReference>
<protein>
    <submittedName>
        <fullName evidence="1">Uncharacterized protein</fullName>
    </submittedName>
</protein>
<organism evidence="1 2">
    <name type="scientific">Diversispora epigaea</name>
    <dbReference type="NCBI Taxonomy" id="1348612"/>
    <lineage>
        <taxon>Eukaryota</taxon>
        <taxon>Fungi</taxon>
        <taxon>Fungi incertae sedis</taxon>
        <taxon>Mucoromycota</taxon>
        <taxon>Glomeromycotina</taxon>
        <taxon>Glomeromycetes</taxon>
        <taxon>Diversisporales</taxon>
        <taxon>Diversisporaceae</taxon>
        <taxon>Diversispora</taxon>
    </lineage>
</organism>
<proteinExistence type="predicted"/>
<name>A0A397GSV0_9GLOM</name>
<keyword evidence="2" id="KW-1185">Reference proteome</keyword>
<sequence length="56" mass="6574">MSRSFSHPKLPLSWRNENVENTDTKTIYELMVNSNELELKELSVKLESYLIESKDS</sequence>
<reference evidence="1 2" key="1">
    <citation type="submission" date="2018-08" db="EMBL/GenBank/DDBJ databases">
        <title>Genome and evolution of the arbuscular mycorrhizal fungus Diversispora epigaea (formerly Glomus versiforme) and its bacterial endosymbionts.</title>
        <authorList>
            <person name="Sun X."/>
            <person name="Fei Z."/>
            <person name="Harrison M."/>
        </authorList>
    </citation>
    <scope>NUCLEOTIDE SEQUENCE [LARGE SCALE GENOMIC DNA]</scope>
    <source>
        <strain evidence="1 2">IT104</strain>
    </source>
</reference>
<comment type="caution">
    <text evidence="1">The sequence shown here is derived from an EMBL/GenBank/DDBJ whole genome shotgun (WGS) entry which is preliminary data.</text>
</comment>
<evidence type="ECO:0000313" key="2">
    <source>
        <dbReference type="Proteomes" id="UP000266861"/>
    </source>
</evidence>
<evidence type="ECO:0000313" key="1">
    <source>
        <dbReference type="EMBL" id="RHZ51140.1"/>
    </source>
</evidence>
<dbReference type="AlphaFoldDB" id="A0A397GSV0"/>
<gene>
    <name evidence="1" type="ORF">Glove_482g55</name>
</gene>
<dbReference type="EMBL" id="PQFF01000421">
    <property type="protein sequence ID" value="RHZ51140.1"/>
    <property type="molecule type" value="Genomic_DNA"/>
</dbReference>
<accession>A0A397GSV0</accession>